<evidence type="ECO:0000313" key="6">
    <source>
        <dbReference type="EMBL" id="SOQ54589.1"/>
    </source>
</evidence>
<keyword evidence="4" id="KW-0732">Signal</keyword>
<sequence>MTISRCGSVMLRQKWVAWTRVVADKQTDRLPDGKQSTALMDNRSRDGKKSPPPVDTPNTKGVTKALAGLLEGHSFIWIDGFFSVAVGQPGSDGCRPVYFHPMGSNQEFFVPSCELETDPELRTT</sequence>
<feature type="region of interest" description="Disordered" evidence="5">
    <location>
        <begin position="26"/>
        <end position="61"/>
    </location>
</feature>
<comment type="similarity">
    <text evidence="2">Belongs to the major royal jelly protein family.</text>
</comment>
<dbReference type="InterPro" id="IPR011042">
    <property type="entry name" value="6-blade_b-propeller_TolB-like"/>
</dbReference>
<keyword evidence="3" id="KW-0964">Secreted</keyword>
<protein>
    <submittedName>
        <fullName evidence="6">SFRICE_021140</fullName>
    </submittedName>
</protein>
<proteinExistence type="inferred from homology"/>
<evidence type="ECO:0000256" key="2">
    <source>
        <dbReference type="ARBA" id="ARBA00009127"/>
    </source>
</evidence>
<reference evidence="6" key="1">
    <citation type="submission" date="2016-07" db="EMBL/GenBank/DDBJ databases">
        <authorList>
            <person name="Bretaudeau A."/>
        </authorList>
    </citation>
    <scope>NUCLEOTIDE SEQUENCE</scope>
    <source>
        <strain evidence="6">Rice</strain>
        <tissue evidence="6">Whole body</tissue>
    </source>
</reference>
<comment type="subcellular location">
    <subcellularLocation>
        <location evidence="1">Secreted</location>
    </subcellularLocation>
</comment>
<dbReference type="Gene3D" id="2.120.10.30">
    <property type="entry name" value="TolB, C-terminal domain"/>
    <property type="match status" value="1"/>
</dbReference>
<dbReference type="EMBL" id="ODYU01009879">
    <property type="protein sequence ID" value="SOQ54589.1"/>
    <property type="molecule type" value="Genomic_DNA"/>
</dbReference>
<evidence type="ECO:0000256" key="1">
    <source>
        <dbReference type="ARBA" id="ARBA00004613"/>
    </source>
</evidence>
<evidence type="ECO:0000256" key="4">
    <source>
        <dbReference type="ARBA" id="ARBA00022729"/>
    </source>
</evidence>
<evidence type="ECO:0000256" key="5">
    <source>
        <dbReference type="SAM" id="MobiDB-lite"/>
    </source>
</evidence>
<organism evidence="6">
    <name type="scientific">Spodoptera frugiperda</name>
    <name type="common">Fall armyworm</name>
    <dbReference type="NCBI Taxonomy" id="7108"/>
    <lineage>
        <taxon>Eukaryota</taxon>
        <taxon>Metazoa</taxon>
        <taxon>Ecdysozoa</taxon>
        <taxon>Arthropoda</taxon>
        <taxon>Hexapoda</taxon>
        <taxon>Insecta</taxon>
        <taxon>Pterygota</taxon>
        <taxon>Neoptera</taxon>
        <taxon>Endopterygota</taxon>
        <taxon>Lepidoptera</taxon>
        <taxon>Glossata</taxon>
        <taxon>Ditrysia</taxon>
        <taxon>Noctuoidea</taxon>
        <taxon>Noctuidae</taxon>
        <taxon>Amphipyrinae</taxon>
        <taxon>Spodoptera</taxon>
    </lineage>
</organism>
<dbReference type="AlphaFoldDB" id="A0A2H1WNE7"/>
<accession>A0A2H1WNE7</accession>
<name>A0A2H1WNE7_SPOFR</name>
<dbReference type="Pfam" id="PF03022">
    <property type="entry name" value="MRJP"/>
    <property type="match status" value="1"/>
</dbReference>
<evidence type="ECO:0000256" key="3">
    <source>
        <dbReference type="ARBA" id="ARBA00022525"/>
    </source>
</evidence>
<dbReference type="InterPro" id="IPR017996">
    <property type="entry name" value="MRJP/yellow-related"/>
</dbReference>
<dbReference type="GO" id="GO:0005576">
    <property type="term" value="C:extracellular region"/>
    <property type="evidence" value="ECO:0007669"/>
    <property type="project" value="UniProtKB-SubCell"/>
</dbReference>
<gene>
    <name evidence="6" type="ORF">SFRICE_021140</name>
</gene>